<reference evidence="2 3" key="1">
    <citation type="journal article" date="2019" name="Nat. Ecol. Evol.">
        <title>Megaphylogeny resolves global patterns of mushroom evolution.</title>
        <authorList>
            <person name="Varga T."/>
            <person name="Krizsan K."/>
            <person name="Foldi C."/>
            <person name="Dima B."/>
            <person name="Sanchez-Garcia M."/>
            <person name="Sanchez-Ramirez S."/>
            <person name="Szollosi G.J."/>
            <person name="Szarkandi J.G."/>
            <person name="Papp V."/>
            <person name="Albert L."/>
            <person name="Andreopoulos W."/>
            <person name="Angelini C."/>
            <person name="Antonin V."/>
            <person name="Barry K.W."/>
            <person name="Bougher N.L."/>
            <person name="Buchanan P."/>
            <person name="Buyck B."/>
            <person name="Bense V."/>
            <person name="Catcheside P."/>
            <person name="Chovatia M."/>
            <person name="Cooper J."/>
            <person name="Damon W."/>
            <person name="Desjardin D."/>
            <person name="Finy P."/>
            <person name="Geml J."/>
            <person name="Haridas S."/>
            <person name="Hughes K."/>
            <person name="Justo A."/>
            <person name="Karasinski D."/>
            <person name="Kautmanova I."/>
            <person name="Kiss B."/>
            <person name="Kocsube S."/>
            <person name="Kotiranta H."/>
            <person name="LaButti K.M."/>
            <person name="Lechner B.E."/>
            <person name="Liimatainen K."/>
            <person name="Lipzen A."/>
            <person name="Lukacs Z."/>
            <person name="Mihaltcheva S."/>
            <person name="Morgado L.N."/>
            <person name="Niskanen T."/>
            <person name="Noordeloos M.E."/>
            <person name="Ohm R.A."/>
            <person name="Ortiz-Santana B."/>
            <person name="Ovrebo C."/>
            <person name="Racz N."/>
            <person name="Riley R."/>
            <person name="Savchenko A."/>
            <person name="Shiryaev A."/>
            <person name="Soop K."/>
            <person name="Spirin V."/>
            <person name="Szebenyi C."/>
            <person name="Tomsovsky M."/>
            <person name="Tulloss R.E."/>
            <person name="Uehling J."/>
            <person name="Grigoriev I.V."/>
            <person name="Vagvolgyi C."/>
            <person name="Papp T."/>
            <person name="Martin F.M."/>
            <person name="Miettinen O."/>
            <person name="Hibbett D.S."/>
            <person name="Nagy L.G."/>
        </authorList>
    </citation>
    <scope>NUCLEOTIDE SEQUENCE [LARGE SCALE GENOMIC DNA]</scope>
    <source>
        <strain evidence="2 3">CBS 962.96</strain>
    </source>
</reference>
<dbReference type="OrthoDB" id="3364886at2759"/>
<protein>
    <submittedName>
        <fullName evidence="2">Uncharacterized protein</fullName>
    </submittedName>
</protein>
<feature type="transmembrane region" description="Helical" evidence="1">
    <location>
        <begin position="29"/>
        <end position="48"/>
    </location>
</feature>
<organism evidence="2 3">
    <name type="scientific">Dendrothele bispora (strain CBS 962.96)</name>
    <dbReference type="NCBI Taxonomy" id="1314807"/>
    <lineage>
        <taxon>Eukaryota</taxon>
        <taxon>Fungi</taxon>
        <taxon>Dikarya</taxon>
        <taxon>Basidiomycota</taxon>
        <taxon>Agaricomycotina</taxon>
        <taxon>Agaricomycetes</taxon>
        <taxon>Agaricomycetidae</taxon>
        <taxon>Agaricales</taxon>
        <taxon>Agaricales incertae sedis</taxon>
        <taxon>Dendrothele</taxon>
    </lineage>
</organism>
<accession>A0A4S8L0I8</accession>
<sequence length="162" mass="18225">MHAALAFADVTGRVMFSLAISVIVHHSLLTRIVLTSIIASILTLLVCLPLERFQLLSLRLAARSTGSFGLVISIALLAHIPAWANVRSRYWLKSSVESEGSKEHGLDASFCLYLLVRTASDYLLRRLFGECPDEKRDTYLTNYTFNLPNRAGMFKPFESFWD</sequence>
<feature type="transmembrane region" description="Helical" evidence="1">
    <location>
        <begin position="60"/>
        <end position="84"/>
    </location>
</feature>
<dbReference type="AlphaFoldDB" id="A0A4S8L0I8"/>
<name>A0A4S8L0I8_DENBC</name>
<proteinExistence type="predicted"/>
<evidence type="ECO:0000313" key="2">
    <source>
        <dbReference type="EMBL" id="THU81912.1"/>
    </source>
</evidence>
<gene>
    <name evidence="2" type="ORF">K435DRAFT_465589</name>
</gene>
<keyword evidence="1" id="KW-0812">Transmembrane</keyword>
<evidence type="ECO:0000256" key="1">
    <source>
        <dbReference type="SAM" id="Phobius"/>
    </source>
</evidence>
<keyword evidence="3" id="KW-1185">Reference proteome</keyword>
<evidence type="ECO:0000313" key="3">
    <source>
        <dbReference type="Proteomes" id="UP000297245"/>
    </source>
</evidence>
<keyword evidence="1" id="KW-0472">Membrane</keyword>
<dbReference type="Proteomes" id="UP000297245">
    <property type="component" value="Unassembled WGS sequence"/>
</dbReference>
<keyword evidence="1" id="KW-1133">Transmembrane helix</keyword>
<dbReference type="EMBL" id="ML179770">
    <property type="protein sequence ID" value="THU81912.1"/>
    <property type="molecule type" value="Genomic_DNA"/>
</dbReference>